<keyword evidence="4" id="KW-0221">Differentiation</keyword>
<evidence type="ECO:0000256" key="3">
    <source>
        <dbReference type="ARBA" id="ARBA00022729"/>
    </source>
</evidence>
<dbReference type="PANTHER" id="PTHR15009:SF4">
    <property type="entry name" value="MUELLERIAN-INHIBITING FACTOR"/>
    <property type="match status" value="1"/>
</dbReference>
<feature type="domain" description="TGF-beta family profile" evidence="7">
    <location>
        <begin position="436"/>
        <end position="546"/>
    </location>
</feature>
<evidence type="ECO:0000256" key="4">
    <source>
        <dbReference type="ARBA" id="ARBA00022782"/>
    </source>
</evidence>
<dbReference type="Gene3D" id="2.10.90.10">
    <property type="entry name" value="Cystine-knot cytokines"/>
    <property type="match status" value="1"/>
</dbReference>
<sequence length="546" mass="58979">MMVGNIFYYGALMLCWARLCVALHVPHGQDLSQDPTGTGVDNTVISVETGDGLDGKNAPATTSSASAGACPVPHNAPCFVDDTFSALRESMGSDGELTNSSLILFGICTSSSENSSGYVLLELAQETSRTQRNGLKIVYPAGVLVADEHERVMIKLTFDLPQSPLLKRKPVLLLTFESPLKGGDLDVTFTSQLLQPNTQSVCISGETQYILLPGKASQSHIHQKWTLSVETKSPEMKESLKAILIGGKSGNNISMTPLLLFSEEAGTETRHVSHSCPAPSQTVSFICGLKRLLGELLPQDHPNSPPLQLDSLQSLPPLTIGLSSSETLLAGLINSSAPTVFSFTHWRATLQMNHGELSLSPALVEELRRRLQQTMIQIQDIIREEDVGHRASEMLGRLNELSAFPEKEPAAGGSQYRTFLLLKALQTVARAYVVQRGLRATRADPSNPARGDVCGLRSLVVSFEKHVVGPNSANINNCHGSCRFPLANSNNHAVLLNAHIGSENVDERPPCCVPVAYEALEVVDLNEHGTYLSIKPDMVAKECGCR</sequence>
<dbReference type="InterPro" id="IPR006799">
    <property type="entry name" value="AMH_N"/>
</dbReference>
<dbReference type="PANTHER" id="PTHR15009">
    <property type="entry name" value="MUELLERIAN-INHIBITING FACTOR"/>
    <property type="match status" value="1"/>
</dbReference>
<dbReference type="SMART" id="SM00204">
    <property type="entry name" value="TGFB"/>
    <property type="match status" value="1"/>
</dbReference>
<dbReference type="PROSITE" id="PS51362">
    <property type="entry name" value="TGF_BETA_2"/>
    <property type="match status" value="1"/>
</dbReference>
<evidence type="ECO:0000259" key="7">
    <source>
        <dbReference type="PROSITE" id="PS51362"/>
    </source>
</evidence>
<dbReference type="SUPFAM" id="SSF57501">
    <property type="entry name" value="Cystine-knot cytokines"/>
    <property type="match status" value="1"/>
</dbReference>
<dbReference type="GeneTree" id="ENSGT00390000006337"/>
<evidence type="ECO:0000256" key="1">
    <source>
        <dbReference type="ARBA" id="ARBA00004613"/>
    </source>
</evidence>
<dbReference type="InParanoid" id="A0A3Q1I8B9"/>
<name>A0A3Q1I8B9_ANATE</name>
<dbReference type="FunCoup" id="A0A3Q1I8B9">
    <property type="interactions" value="530"/>
</dbReference>
<accession>A0A3Q1I8B9</accession>
<evidence type="ECO:0000313" key="8">
    <source>
        <dbReference type="Ensembl" id="ENSATEP00000000781.3"/>
    </source>
</evidence>
<dbReference type="InterPro" id="IPR029034">
    <property type="entry name" value="Cystine-knot_cytokine"/>
</dbReference>
<keyword evidence="2" id="KW-0964">Secreted</keyword>
<organism evidence="8 9">
    <name type="scientific">Anabas testudineus</name>
    <name type="common">Climbing perch</name>
    <name type="synonym">Anthias testudineus</name>
    <dbReference type="NCBI Taxonomy" id="64144"/>
    <lineage>
        <taxon>Eukaryota</taxon>
        <taxon>Metazoa</taxon>
        <taxon>Chordata</taxon>
        <taxon>Craniata</taxon>
        <taxon>Vertebrata</taxon>
        <taxon>Euteleostomi</taxon>
        <taxon>Actinopterygii</taxon>
        <taxon>Neopterygii</taxon>
        <taxon>Teleostei</taxon>
        <taxon>Neoteleostei</taxon>
        <taxon>Acanthomorphata</taxon>
        <taxon>Anabantaria</taxon>
        <taxon>Anabantiformes</taxon>
        <taxon>Anabantoidei</taxon>
        <taxon>Anabantidae</taxon>
        <taxon>Anabas</taxon>
    </lineage>
</organism>
<dbReference type="GO" id="GO:0008083">
    <property type="term" value="F:growth factor activity"/>
    <property type="evidence" value="ECO:0007669"/>
    <property type="project" value="UniProtKB-KW"/>
</dbReference>
<evidence type="ECO:0000256" key="5">
    <source>
        <dbReference type="RuleBase" id="RU000354"/>
    </source>
</evidence>
<comment type="similarity">
    <text evidence="5">Belongs to the TGF-beta family.</text>
</comment>
<keyword evidence="9" id="KW-1185">Reference proteome</keyword>
<dbReference type="Ensembl" id="ENSATET00000000797.3">
    <property type="protein sequence ID" value="ENSATEP00000000781.3"/>
    <property type="gene ID" value="ENSATEG00000025688.2"/>
</dbReference>
<gene>
    <name evidence="8" type="primary">AMH</name>
</gene>
<protein>
    <recommendedName>
        <fullName evidence="7">TGF-beta family profile domain-containing protein</fullName>
    </recommendedName>
</protein>
<dbReference type="AlphaFoldDB" id="A0A3Q1I8B9"/>
<comment type="subcellular location">
    <subcellularLocation>
        <location evidence="1">Secreted</location>
    </subcellularLocation>
</comment>
<evidence type="ECO:0000256" key="6">
    <source>
        <dbReference type="SAM" id="SignalP"/>
    </source>
</evidence>
<reference evidence="8" key="3">
    <citation type="submission" date="2025-09" db="UniProtKB">
        <authorList>
            <consortium name="Ensembl"/>
        </authorList>
    </citation>
    <scope>IDENTIFICATION</scope>
</reference>
<reference evidence="8" key="2">
    <citation type="submission" date="2025-08" db="UniProtKB">
        <authorList>
            <consortium name="Ensembl"/>
        </authorList>
    </citation>
    <scope>IDENTIFICATION</scope>
</reference>
<evidence type="ECO:0000256" key="2">
    <source>
        <dbReference type="ARBA" id="ARBA00022525"/>
    </source>
</evidence>
<dbReference type="Pfam" id="PF04709">
    <property type="entry name" value="AMH_N"/>
    <property type="match status" value="1"/>
</dbReference>
<dbReference type="GO" id="GO:0005576">
    <property type="term" value="C:extracellular region"/>
    <property type="evidence" value="ECO:0007669"/>
    <property type="project" value="UniProtKB-SubCell"/>
</dbReference>
<dbReference type="InterPro" id="IPR001839">
    <property type="entry name" value="TGF-b_C"/>
</dbReference>
<evidence type="ECO:0000313" key="9">
    <source>
        <dbReference type="Proteomes" id="UP000265040"/>
    </source>
</evidence>
<dbReference type="STRING" id="64144.ENSATEP00000000781"/>
<dbReference type="Proteomes" id="UP000265040">
    <property type="component" value="Chromosome 4"/>
</dbReference>
<keyword evidence="3 6" id="KW-0732">Signal</keyword>
<proteinExistence type="inferred from homology"/>
<dbReference type="Pfam" id="PF00019">
    <property type="entry name" value="TGF_beta"/>
    <property type="match status" value="1"/>
</dbReference>
<dbReference type="GO" id="GO:0030154">
    <property type="term" value="P:cell differentiation"/>
    <property type="evidence" value="ECO:0007669"/>
    <property type="project" value="UniProtKB-KW"/>
</dbReference>
<reference evidence="8" key="1">
    <citation type="submission" date="2021-04" db="EMBL/GenBank/DDBJ databases">
        <authorList>
            <consortium name="Wellcome Sanger Institute Data Sharing"/>
        </authorList>
    </citation>
    <scope>NUCLEOTIDE SEQUENCE [LARGE SCALE GENOMIC DNA]</scope>
</reference>
<keyword evidence="5" id="KW-0339">Growth factor</keyword>
<dbReference type="GO" id="GO:0008406">
    <property type="term" value="P:gonad development"/>
    <property type="evidence" value="ECO:0007669"/>
    <property type="project" value="InterPro"/>
</dbReference>
<dbReference type="InterPro" id="IPR021203">
    <property type="entry name" value="Muellerian-inhibiting_factor"/>
</dbReference>
<feature type="chain" id="PRO_5043904704" description="TGF-beta family profile domain-containing protein" evidence="6">
    <location>
        <begin position="23"/>
        <end position="546"/>
    </location>
</feature>
<feature type="signal peptide" evidence="6">
    <location>
        <begin position="1"/>
        <end position="22"/>
    </location>
</feature>